<dbReference type="GeneID" id="101857463"/>
<reference evidence="4" key="1">
    <citation type="submission" date="2025-08" db="UniProtKB">
        <authorList>
            <consortium name="RefSeq"/>
        </authorList>
    </citation>
    <scope>IDENTIFICATION</scope>
</reference>
<dbReference type="PANTHER" id="PTHR23279:SF36">
    <property type="entry name" value="DEFECTIVE PROBOSCIS EXTENSION RESPONSE 9, ISOFORM A"/>
    <property type="match status" value="1"/>
</dbReference>
<gene>
    <name evidence="4" type="primary">LOC101857463</name>
</gene>
<keyword evidence="1" id="KW-0732">Signal</keyword>
<dbReference type="InterPro" id="IPR003599">
    <property type="entry name" value="Ig_sub"/>
</dbReference>
<dbReference type="PROSITE" id="PS50835">
    <property type="entry name" value="IG_LIKE"/>
    <property type="match status" value="1"/>
</dbReference>
<keyword evidence="3" id="KW-1185">Reference proteome</keyword>
<dbReference type="SMART" id="SM00409">
    <property type="entry name" value="IG"/>
    <property type="match status" value="1"/>
</dbReference>
<dbReference type="Gene3D" id="2.60.40.10">
    <property type="entry name" value="Immunoglobulins"/>
    <property type="match status" value="1"/>
</dbReference>
<dbReference type="SUPFAM" id="SSF48726">
    <property type="entry name" value="Immunoglobulin"/>
    <property type="match status" value="1"/>
</dbReference>
<dbReference type="InterPro" id="IPR037448">
    <property type="entry name" value="Zig-8"/>
</dbReference>
<dbReference type="Pfam" id="PF07686">
    <property type="entry name" value="V-set"/>
    <property type="match status" value="1"/>
</dbReference>
<organism evidence="3 4">
    <name type="scientific">Aplysia californica</name>
    <name type="common">California sea hare</name>
    <dbReference type="NCBI Taxonomy" id="6500"/>
    <lineage>
        <taxon>Eukaryota</taxon>
        <taxon>Metazoa</taxon>
        <taxon>Spiralia</taxon>
        <taxon>Lophotrochozoa</taxon>
        <taxon>Mollusca</taxon>
        <taxon>Gastropoda</taxon>
        <taxon>Heterobranchia</taxon>
        <taxon>Euthyneura</taxon>
        <taxon>Tectipleura</taxon>
        <taxon>Aplysiida</taxon>
        <taxon>Aplysioidea</taxon>
        <taxon>Aplysiidae</taxon>
        <taxon>Aplysia</taxon>
    </lineage>
</organism>
<protein>
    <submittedName>
        <fullName evidence="4">Neuronal growth regulator 1</fullName>
    </submittedName>
</protein>
<dbReference type="RefSeq" id="XP_005090949.1">
    <property type="nucleotide sequence ID" value="XM_005090892.3"/>
</dbReference>
<feature type="chain" id="PRO_5047196924" evidence="1">
    <location>
        <begin position="21"/>
        <end position="131"/>
    </location>
</feature>
<evidence type="ECO:0000256" key="1">
    <source>
        <dbReference type="SAM" id="SignalP"/>
    </source>
</evidence>
<dbReference type="InterPro" id="IPR013783">
    <property type="entry name" value="Ig-like_fold"/>
</dbReference>
<accession>A0ABM0JD42</accession>
<feature type="signal peptide" evidence="1">
    <location>
        <begin position="1"/>
        <end position="20"/>
    </location>
</feature>
<name>A0ABM0JD42_APLCA</name>
<dbReference type="InterPro" id="IPR013106">
    <property type="entry name" value="Ig_V-set"/>
</dbReference>
<dbReference type="Proteomes" id="UP000694888">
    <property type="component" value="Unplaced"/>
</dbReference>
<dbReference type="InterPro" id="IPR007110">
    <property type="entry name" value="Ig-like_dom"/>
</dbReference>
<evidence type="ECO:0000259" key="2">
    <source>
        <dbReference type="PROSITE" id="PS50835"/>
    </source>
</evidence>
<evidence type="ECO:0000313" key="3">
    <source>
        <dbReference type="Proteomes" id="UP000694888"/>
    </source>
</evidence>
<evidence type="ECO:0000313" key="4">
    <source>
        <dbReference type="RefSeq" id="XP_005090949.1"/>
    </source>
</evidence>
<dbReference type="PANTHER" id="PTHR23279">
    <property type="entry name" value="DEFECTIVE PROBOSCIS EXTENSION RESPONSE DPR -RELATED"/>
    <property type="match status" value="1"/>
</dbReference>
<sequence length="131" mass="14788">MNRFILSAVLLVVMVCHATSQSLTPQQSTVTIQYMEGDTAILPCSLSREGRYSLVWADHWFTVLTFNAYCLVDDQRISVVRSHLGEWNLKIENVTRADQGLYTCQTSTTPISSQSVMLYVVLREDNPSVLI</sequence>
<dbReference type="InterPro" id="IPR036179">
    <property type="entry name" value="Ig-like_dom_sf"/>
</dbReference>
<proteinExistence type="predicted"/>
<feature type="domain" description="Ig-like" evidence="2">
    <location>
        <begin position="25"/>
        <end position="117"/>
    </location>
</feature>